<gene>
    <name evidence="2" type="ORF">BO94DRAFT_538844</name>
</gene>
<dbReference type="Proteomes" id="UP000246702">
    <property type="component" value="Unassembled WGS sequence"/>
</dbReference>
<comment type="caution">
    <text evidence="2">The sequence shown here is derived from an EMBL/GenBank/DDBJ whole genome shotgun (WGS) entry which is preliminary data.</text>
</comment>
<dbReference type="RefSeq" id="XP_025463554.1">
    <property type="nucleotide sequence ID" value="XM_025612574.1"/>
</dbReference>
<keyword evidence="3" id="KW-1185">Reference proteome</keyword>
<evidence type="ECO:0000313" key="3">
    <source>
        <dbReference type="Proteomes" id="UP000246702"/>
    </source>
</evidence>
<evidence type="ECO:0000313" key="2">
    <source>
        <dbReference type="EMBL" id="PWY73802.1"/>
    </source>
</evidence>
<evidence type="ECO:0000256" key="1">
    <source>
        <dbReference type="SAM" id="Phobius"/>
    </source>
</evidence>
<keyword evidence="1" id="KW-0472">Membrane</keyword>
<reference evidence="2 3" key="1">
    <citation type="submission" date="2016-12" db="EMBL/GenBank/DDBJ databases">
        <title>The genomes of Aspergillus section Nigri reveals drivers in fungal speciation.</title>
        <authorList>
            <consortium name="DOE Joint Genome Institute"/>
            <person name="Vesth T.C."/>
            <person name="Nybo J."/>
            <person name="Theobald S."/>
            <person name="Brandl J."/>
            <person name="Frisvad J.C."/>
            <person name="Nielsen K.F."/>
            <person name="Lyhne E.K."/>
            <person name="Kogle M.E."/>
            <person name="Kuo A."/>
            <person name="Riley R."/>
            <person name="Clum A."/>
            <person name="Nolan M."/>
            <person name="Lipzen A."/>
            <person name="Salamov A."/>
            <person name="Henrissat B."/>
            <person name="Wiebenga A."/>
            <person name="De Vries R.P."/>
            <person name="Grigoriev I.V."/>
            <person name="Mortensen U.H."/>
            <person name="Andersen M.R."/>
            <person name="Baker S.E."/>
        </authorList>
    </citation>
    <scope>NUCLEOTIDE SEQUENCE [LARGE SCALE GENOMIC DNA]</scope>
    <source>
        <strain evidence="2 3">CBS 115572</strain>
    </source>
</reference>
<dbReference type="GeneID" id="37114717"/>
<keyword evidence="1" id="KW-0812">Transmembrane</keyword>
<feature type="transmembrane region" description="Helical" evidence="1">
    <location>
        <begin position="36"/>
        <end position="58"/>
    </location>
</feature>
<organism evidence="2 3">
    <name type="scientific">Aspergillus sclerotioniger CBS 115572</name>
    <dbReference type="NCBI Taxonomy" id="1450535"/>
    <lineage>
        <taxon>Eukaryota</taxon>
        <taxon>Fungi</taxon>
        <taxon>Dikarya</taxon>
        <taxon>Ascomycota</taxon>
        <taxon>Pezizomycotina</taxon>
        <taxon>Eurotiomycetes</taxon>
        <taxon>Eurotiomycetidae</taxon>
        <taxon>Eurotiales</taxon>
        <taxon>Aspergillaceae</taxon>
        <taxon>Aspergillus</taxon>
        <taxon>Aspergillus subgen. Circumdati</taxon>
    </lineage>
</organism>
<dbReference type="EMBL" id="MSFK01000031">
    <property type="protein sequence ID" value="PWY73802.1"/>
    <property type="molecule type" value="Genomic_DNA"/>
</dbReference>
<dbReference type="AlphaFoldDB" id="A0A317VLQ9"/>
<name>A0A317VLQ9_9EURO</name>
<protein>
    <submittedName>
        <fullName evidence="2">Uncharacterized protein</fullName>
    </submittedName>
</protein>
<accession>A0A317VLQ9</accession>
<keyword evidence="1" id="KW-1133">Transmembrane helix</keyword>
<sequence length="68" mass="7316">MDVLATSGFSTVYSLRSSVRQRFNPRNAGTRSLPGLWFSGFSLGGLGMVLFAFSVSSLSSSFSHPSHQ</sequence>
<proteinExistence type="predicted"/>